<feature type="domain" description="Aconitase A/isopropylmalate dehydratase small subunit swivel" evidence="1">
    <location>
        <begin position="4"/>
        <end position="46"/>
    </location>
</feature>
<gene>
    <name evidence="2" type="ORF">HUG15_03140</name>
</gene>
<dbReference type="Pfam" id="PF00694">
    <property type="entry name" value="Aconitase_C"/>
    <property type="match status" value="1"/>
</dbReference>
<dbReference type="InterPro" id="IPR000573">
    <property type="entry name" value="AconitaseA/IPMdHydase_ssu_swvl"/>
</dbReference>
<dbReference type="KEGG" id="scia:HUG15_03140"/>
<evidence type="ECO:0000313" key="3">
    <source>
        <dbReference type="Proteomes" id="UP000595823"/>
    </source>
</evidence>
<sequence>MRHTRENAVWALQDYGFKVIILPPSFADIFKINCSKTGLLLVELDQWNR</sequence>
<protein>
    <recommendedName>
        <fullName evidence="1">Aconitase A/isopropylmalate dehydratase small subunit swivel domain-containing protein</fullName>
    </recommendedName>
</protein>
<evidence type="ECO:0000313" key="2">
    <source>
        <dbReference type="EMBL" id="QQK78159.1"/>
    </source>
</evidence>
<proteinExistence type="predicted"/>
<dbReference type="AlphaFoldDB" id="A0A7T6Z780"/>
<dbReference type="Gene3D" id="3.20.19.10">
    <property type="entry name" value="Aconitase, domain 4"/>
    <property type="match status" value="1"/>
</dbReference>
<dbReference type="InterPro" id="IPR015928">
    <property type="entry name" value="Aconitase/3IPM_dehydase_swvl"/>
</dbReference>
<keyword evidence="3" id="KW-1185">Reference proteome</keyword>
<name>A0A7T6Z780_9BACI</name>
<evidence type="ECO:0000259" key="1">
    <source>
        <dbReference type="Pfam" id="PF00694"/>
    </source>
</evidence>
<accession>A0A7T6Z780</accession>
<organism evidence="2 3">
    <name type="scientific">Salicibibacter cibarius</name>
    <dbReference type="NCBI Taxonomy" id="2743000"/>
    <lineage>
        <taxon>Bacteria</taxon>
        <taxon>Bacillati</taxon>
        <taxon>Bacillota</taxon>
        <taxon>Bacilli</taxon>
        <taxon>Bacillales</taxon>
        <taxon>Bacillaceae</taxon>
        <taxon>Salicibibacter</taxon>
    </lineage>
</organism>
<dbReference type="EMBL" id="CP054705">
    <property type="protein sequence ID" value="QQK78159.1"/>
    <property type="molecule type" value="Genomic_DNA"/>
</dbReference>
<dbReference type="SUPFAM" id="SSF52016">
    <property type="entry name" value="LeuD/IlvD-like"/>
    <property type="match status" value="1"/>
</dbReference>
<dbReference type="Proteomes" id="UP000595823">
    <property type="component" value="Chromosome"/>
</dbReference>
<reference evidence="2 3" key="1">
    <citation type="submission" date="2020-06" db="EMBL/GenBank/DDBJ databases">
        <title>Genomic analysis of Salicibibacter sp. NKC5-3.</title>
        <authorList>
            <person name="Oh Y.J."/>
        </authorList>
    </citation>
    <scope>NUCLEOTIDE SEQUENCE [LARGE SCALE GENOMIC DNA]</scope>
    <source>
        <strain evidence="2 3">NKC5-3</strain>
    </source>
</reference>